<dbReference type="GO" id="GO:0043539">
    <property type="term" value="F:protein serine/threonine kinase activator activity"/>
    <property type="evidence" value="ECO:0007669"/>
    <property type="project" value="InterPro"/>
</dbReference>
<accession>W7U8D0</accession>
<dbReference type="Gene3D" id="1.10.510.10">
    <property type="entry name" value="Transferase(Phosphotransferase) domain 1"/>
    <property type="match status" value="1"/>
</dbReference>
<comment type="similarity">
    <text evidence="1">Belongs to the protein kinase superfamily. STE Ser/Thr protein kinase family. STE20 subfamily.</text>
</comment>
<feature type="domain" description="Protein kinase" evidence="4">
    <location>
        <begin position="14"/>
        <end position="286"/>
    </location>
</feature>
<dbReference type="PROSITE" id="PS00107">
    <property type="entry name" value="PROTEIN_KINASE_ATP"/>
    <property type="match status" value="1"/>
</dbReference>
<dbReference type="AlphaFoldDB" id="W7U8D0"/>
<dbReference type="EMBL" id="AZIL01000177">
    <property type="protein sequence ID" value="EWM29199.1"/>
    <property type="molecule type" value="Genomic_DNA"/>
</dbReference>
<evidence type="ECO:0000256" key="3">
    <source>
        <dbReference type="SAM" id="MobiDB-lite"/>
    </source>
</evidence>
<dbReference type="GO" id="GO:0005524">
    <property type="term" value="F:ATP binding"/>
    <property type="evidence" value="ECO:0007669"/>
    <property type="project" value="UniProtKB-UniRule"/>
</dbReference>
<name>W7U8D0_9STRA</name>
<dbReference type="InterPro" id="IPR017441">
    <property type="entry name" value="Protein_kinase_ATP_BS"/>
</dbReference>
<sequence>MPEGGDWPSCVEQFPLEKKIGQGAFATVYKAHCPAKANVAVAIKVMDLENINSSFEDIRQEVQMMRMSDHPNILRCYCSFVHECQLWLVMQMMEKGSCLHVMTQAKRMGMGEGMREEWLAYILKESLQGLKYFHDQGQIHRDVKAGNILLDGEGHVRLADFGVSGWLINSGDRRQTTKTFVGTPCWMAPEVMEQIDGYDYKADIWSFGITALELAKGYAPYAHFAPMKVLIMTIQQEAPSLKSYPDDKSVDGEPFSRGFREIVRLCLQKDPKKRPTCTTLLNHKYFGKRSKDSLVSELLAKVETVGEQDVENTPRLPGTGPAYVSHDGAETLRAGAAGIARGEGGGKGEYQDTVKAGKEERLADGSKKGPAAEEEFVRGTTWVFDDGSQVILRAEAQDGKGAAEGSEGQKGTDGTKNRENKGGGDDDASFYDDFEKLTKGENFKDGDA</sequence>
<proteinExistence type="inferred from homology"/>
<dbReference type="Pfam" id="PF00069">
    <property type="entry name" value="Pkinase"/>
    <property type="match status" value="1"/>
</dbReference>
<dbReference type="PANTHER" id="PTHR48014">
    <property type="entry name" value="SERINE/THREONINE-PROTEIN KINASE FRAY2"/>
    <property type="match status" value="1"/>
</dbReference>
<dbReference type="PANTHER" id="PTHR48014:SF21">
    <property type="entry name" value="SERINE_THREONINE-PROTEIN KINASE FRAY2"/>
    <property type="match status" value="1"/>
</dbReference>
<comment type="caution">
    <text evidence="5">The sequence shown here is derived from an EMBL/GenBank/DDBJ whole genome shotgun (WGS) entry which is preliminary data.</text>
</comment>
<organism evidence="5 6">
    <name type="scientific">Nannochloropsis gaditana</name>
    <dbReference type="NCBI Taxonomy" id="72520"/>
    <lineage>
        <taxon>Eukaryota</taxon>
        <taxon>Sar</taxon>
        <taxon>Stramenopiles</taxon>
        <taxon>Ochrophyta</taxon>
        <taxon>Eustigmatophyceae</taxon>
        <taxon>Eustigmatales</taxon>
        <taxon>Monodopsidaceae</taxon>
        <taxon>Nannochloropsis</taxon>
    </lineage>
</organism>
<dbReference type="OrthoDB" id="8693905at2759"/>
<keyword evidence="2" id="KW-0067">ATP-binding</keyword>
<evidence type="ECO:0000313" key="6">
    <source>
        <dbReference type="Proteomes" id="UP000019335"/>
    </source>
</evidence>
<dbReference type="InterPro" id="IPR047173">
    <property type="entry name" value="STRAD_A/B-like"/>
</dbReference>
<evidence type="ECO:0000313" key="5">
    <source>
        <dbReference type="EMBL" id="EWM29199.1"/>
    </source>
</evidence>
<reference evidence="5 6" key="1">
    <citation type="journal article" date="2014" name="Mol. Plant">
        <title>Chromosome Scale Genome Assembly and Transcriptome Profiling of Nannochloropsis gaditana in Nitrogen Depletion.</title>
        <authorList>
            <person name="Corteggiani Carpinelli E."/>
            <person name="Telatin A."/>
            <person name="Vitulo N."/>
            <person name="Forcato C."/>
            <person name="D'Angelo M."/>
            <person name="Schiavon R."/>
            <person name="Vezzi A."/>
            <person name="Giacometti G.M."/>
            <person name="Morosinotto T."/>
            <person name="Valle G."/>
        </authorList>
    </citation>
    <scope>NUCLEOTIDE SEQUENCE [LARGE SCALE GENOMIC DNA]</scope>
    <source>
        <strain evidence="5 6">B-31</strain>
    </source>
</reference>
<feature type="compositionally biased region" description="Basic and acidic residues" evidence="3">
    <location>
        <begin position="413"/>
        <end position="424"/>
    </location>
</feature>
<dbReference type="InterPro" id="IPR000719">
    <property type="entry name" value="Prot_kinase_dom"/>
</dbReference>
<evidence type="ECO:0000259" key="4">
    <source>
        <dbReference type="PROSITE" id="PS50011"/>
    </source>
</evidence>
<dbReference type="GO" id="GO:0004672">
    <property type="term" value="F:protein kinase activity"/>
    <property type="evidence" value="ECO:0007669"/>
    <property type="project" value="InterPro"/>
</dbReference>
<protein>
    <submittedName>
        <fullName evidence="5">Protein kinase, ATP binding site</fullName>
    </submittedName>
</protein>
<keyword evidence="5" id="KW-0808">Transferase</keyword>
<keyword evidence="6" id="KW-1185">Reference proteome</keyword>
<dbReference type="Gene3D" id="3.30.200.20">
    <property type="entry name" value="Phosphorylase Kinase, domain 1"/>
    <property type="match status" value="1"/>
</dbReference>
<evidence type="ECO:0000256" key="2">
    <source>
        <dbReference type="PROSITE-ProRule" id="PRU10141"/>
    </source>
</evidence>
<dbReference type="PROSITE" id="PS50011">
    <property type="entry name" value="PROTEIN_KINASE_DOM"/>
    <property type="match status" value="1"/>
</dbReference>
<gene>
    <name evidence="5" type="ORF">Naga_100007g50</name>
</gene>
<feature type="compositionally biased region" description="Basic and acidic residues" evidence="3">
    <location>
        <begin position="433"/>
        <end position="448"/>
    </location>
</feature>
<feature type="binding site" evidence="2">
    <location>
        <position position="44"/>
    </location>
    <ligand>
        <name>ATP</name>
        <dbReference type="ChEBI" id="CHEBI:30616"/>
    </ligand>
</feature>
<dbReference type="FunFam" id="1.10.510.10:FF:000947">
    <property type="entry name" value="serine/threonine-protein kinase OSR1"/>
    <property type="match status" value="1"/>
</dbReference>
<keyword evidence="2" id="KW-0547">Nucleotide-binding</keyword>
<dbReference type="SMART" id="SM00220">
    <property type="entry name" value="S_TKc"/>
    <property type="match status" value="1"/>
</dbReference>
<dbReference type="Proteomes" id="UP000019335">
    <property type="component" value="Chromosome 3"/>
</dbReference>
<feature type="region of interest" description="Disordered" evidence="3">
    <location>
        <begin position="393"/>
        <end position="448"/>
    </location>
</feature>
<keyword evidence="5" id="KW-0418">Kinase</keyword>
<evidence type="ECO:0000256" key="1">
    <source>
        <dbReference type="ARBA" id="ARBA00008874"/>
    </source>
</evidence>
<dbReference type="SUPFAM" id="SSF56112">
    <property type="entry name" value="Protein kinase-like (PK-like)"/>
    <property type="match status" value="1"/>
</dbReference>
<dbReference type="InterPro" id="IPR011009">
    <property type="entry name" value="Kinase-like_dom_sf"/>
</dbReference>